<organism evidence="1 2">
    <name type="scientific">Pseudomonas solani</name>
    <dbReference type="NCBI Taxonomy" id="2731552"/>
    <lineage>
        <taxon>Bacteria</taxon>
        <taxon>Pseudomonadati</taxon>
        <taxon>Pseudomonadota</taxon>
        <taxon>Gammaproteobacteria</taxon>
        <taxon>Pseudomonadales</taxon>
        <taxon>Pseudomonadaceae</taxon>
        <taxon>Pseudomonas</taxon>
    </lineage>
</organism>
<dbReference type="Proteomes" id="UP001064896">
    <property type="component" value="Chromosome"/>
</dbReference>
<evidence type="ECO:0000313" key="1">
    <source>
        <dbReference type="EMBL" id="BCD88032.1"/>
    </source>
</evidence>
<accession>A0ABM7LEN9</accession>
<sequence length="49" mass="5494">MTRYQRARRFVIWRGALAALALFTGLLVVISLGGEITAEQPATAYTRQR</sequence>
<protein>
    <submittedName>
        <fullName evidence="1">Uncharacterized protein</fullName>
    </submittedName>
</protein>
<name>A0ABM7LEN9_9PSED</name>
<dbReference type="RefSeq" id="WP_236209870.1">
    <property type="nucleotide sequence ID" value="NZ_AP023081.1"/>
</dbReference>
<proteinExistence type="predicted"/>
<dbReference type="EMBL" id="AP023081">
    <property type="protein sequence ID" value="BCD88032.1"/>
    <property type="molecule type" value="Genomic_DNA"/>
</dbReference>
<evidence type="ECO:0000313" key="2">
    <source>
        <dbReference type="Proteomes" id="UP001064896"/>
    </source>
</evidence>
<reference evidence="1" key="1">
    <citation type="submission" date="2020-05" db="EMBL/GenBank/DDBJ databases">
        <title>Complete genome sequence of Pseudomonas sp. Sm006.</title>
        <authorList>
            <person name="Takeuchi K."/>
            <person name="Someya N."/>
        </authorList>
    </citation>
    <scope>NUCLEOTIDE SEQUENCE</scope>
    <source>
        <strain evidence="1">Sm006</strain>
    </source>
</reference>
<keyword evidence="2" id="KW-1185">Reference proteome</keyword>
<gene>
    <name evidence="1" type="ORF">PSm6_44390</name>
</gene>